<accession>A0A5J4SYV2</accession>
<dbReference type="PANTHER" id="PTHR12110:SF41">
    <property type="entry name" value="INOSOSE DEHYDRATASE"/>
    <property type="match status" value="1"/>
</dbReference>
<dbReference type="GO" id="GO:0050114">
    <property type="term" value="F:myo-inosose-2 dehydratase activity"/>
    <property type="evidence" value="ECO:0007669"/>
    <property type="project" value="UniProtKB-EC"/>
</dbReference>
<dbReference type="PROSITE" id="PS51257">
    <property type="entry name" value="PROKAR_LIPOPROTEIN"/>
    <property type="match status" value="1"/>
</dbReference>
<organism evidence="2">
    <name type="scientific">termite gut metagenome</name>
    <dbReference type="NCBI Taxonomy" id="433724"/>
    <lineage>
        <taxon>unclassified sequences</taxon>
        <taxon>metagenomes</taxon>
        <taxon>organismal metagenomes</taxon>
    </lineage>
</organism>
<keyword evidence="2" id="KW-0456">Lyase</keyword>
<evidence type="ECO:0000259" key="1">
    <source>
        <dbReference type="Pfam" id="PF01261"/>
    </source>
</evidence>
<name>A0A5J4SYV2_9ZZZZ</name>
<dbReference type="SUPFAM" id="SSF51658">
    <property type="entry name" value="Xylose isomerase-like"/>
    <property type="match status" value="1"/>
</dbReference>
<feature type="domain" description="Xylose isomerase-like TIM barrel" evidence="1">
    <location>
        <begin position="56"/>
        <end position="284"/>
    </location>
</feature>
<comment type="caution">
    <text evidence="2">The sequence shown here is derived from an EMBL/GenBank/DDBJ whole genome shotgun (WGS) entry which is preliminary data.</text>
</comment>
<dbReference type="InterPro" id="IPR050312">
    <property type="entry name" value="IolE/XylAMocC-like"/>
</dbReference>
<dbReference type="PANTHER" id="PTHR12110">
    <property type="entry name" value="HYDROXYPYRUVATE ISOMERASE"/>
    <property type="match status" value="1"/>
</dbReference>
<dbReference type="InterPro" id="IPR013022">
    <property type="entry name" value="Xyl_isomerase-like_TIM-brl"/>
</dbReference>
<dbReference type="InterPro" id="IPR036237">
    <property type="entry name" value="Xyl_isomerase-like_sf"/>
</dbReference>
<reference evidence="2" key="1">
    <citation type="submission" date="2019-03" db="EMBL/GenBank/DDBJ databases">
        <title>Single cell metagenomics reveals metabolic interactions within the superorganism composed of flagellate Streblomastix strix and complex community of Bacteroidetes bacteria on its surface.</title>
        <authorList>
            <person name="Treitli S.C."/>
            <person name="Kolisko M."/>
            <person name="Husnik F."/>
            <person name="Keeling P."/>
            <person name="Hampl V."/>
        </authorList>
    </citation>
    <scope>NUCLEOTIDE SEQUENCE</scope>
    <source>
        <strain evidence="2">STM</strain>
    </source>
</reference>
<sequence>MRGTAILAMVSLFVVTSCCAPNSKTSQANLPKKDIGLQLYSLRDRIKTDYAGTIAIVGEMGYTAVEAAGYENGKFYGRTPEEFKADVEKAGMIVLSSHTAKSLSDKELASKDFSESLAWWNQCIKDHKAAGMKYIIAPWMNVPKTLADLQTYCDYYNAIGKKCKENGLSFGYHNHSHEFQQVENQLAYDYMVEHTDPQYVIFQMDVYWVVRAGKSPVEYFKKYPGRFKLLHIKDHKELGQSGMVGFDAIFQNIDVAGTEYLVVEVESYDFAPEESVKQSLDYLLSSPLVKESYERK</sequence>
<dbReference type="Pfam" id="PF01261">
    <property type="entry name" value="AP_endonuc_2"/>
    <property type="match status" value="1"/>
</dbReference>
<dbReference type="EC" id="4.2.1.44" evidence="2"/>
<dbReference type="AlphaFoldDB" id="A0A5J4SYV2"/>
<dbReference type="Gene3D" id="3.20.20.150">
    <property type="entry name" value="Divalent-metal-dependent TIM barrel enzymes"/>
    <property type="match status" value="1"/>
</dbReference>
<proteinExistence type="predicted"/>
<evidence type="ECO:0000313" key="2">
    <source>
        <dbReference type="EMBL" id="KAA6351436.1"/>
    </source>
</evidence>
<dbReference type="EMBL" id="SNRY01000014">
    <property type="protein sequence ID" value="KAA6351436.1"/>
    <property type="molecule type" value="Genomic_DNA"/>
</dbReference>
<gene>
    <name evidence="2" type="ORF">EZS27_001245</name>
</gene>
<protein>
    <submittedName>
        <fullName evidence="2">Inosose dehydratase</fullName>
        <ecNumber evidence="2">4.2.1.44</ecNumber>
    </submittedName>
</protein>